<accession>A0A316ZA36</accession>
<evidence type="ECO:0000256" key="3">
    <source>
        <dbReference type="ARBA" id="ARBA00023134"/>
    </source>
</evidence>
<keyword evidence="2" id="KW-0547">Nucleotide-binding</keyword>
<dbReference type="OrthoDB" id="9989112at2759"/>
<dbReference type="PANTHER" id="PTHR47979">
    <property type="entry name" value="DRAB11-RELATED"/>
    <property type="match status" value="1"/>
</dbReference>
<dbReference type="SMART" id="SM00173">
    <property type="entry name" value="RAS"/>
    <property type="match status" value="1"/>
</dbReference>
<dbReference type="SMART" id="SM00176">
    <property type="entry name" value="RAN"/>
    <property type="match status" value="1"/>
</dbReference>
<name>A0A316ZA36_9BASI</name>
<dbReference type="AlphaFoldDB" id="A0A316ZA36"/>
<dbReference type="Pfam" id="PF00071">
    <property type="entry name" value="Ras"/>
    <property type="match status" value="1"/>
</dbReference>
<dbReference type="InterPro" id="IPR027417">
    <property type="entry name" value="P-loop_NTPase"/>
</dbReference>
<proteinExistence type="inferred from homology"/>
<dbReference type="EMBL" id="KZ819290">
    <property type="protein sequence ID" value="PWN98667.1"/>
    <property type="molecule type" value="Genomic_DNA"/>
</dbReference>
<dbReference type="PRINTS" id="PR00449">
    <property type="entry name" value="RASTRNSFRMNG"/>
</dbReference>
<dbReference type="Proteomes" id="UP000245946">
    <property type="component" value="Unassembled WGS sequence"/>
</dbReference>
<comment type="similarity">
    <text evidence="1">Belongs to the small GTPase superfamily. Rab family.</text>
</comment>
<sequence>MTLQWDYLTKFILVGDSSVGKSSILIRLTEQRWLSATDPTIGVEFGTHTVTLASGERVKNQIWDTCGSESFRSITQSYYRGAAGALIVYNIASRPSFEHVAGWLRDVRGLAEEDVTVLLVGNMSDLADEGDGERRAVSKEEGQKLADDEGLLFIETSARTGANIESAFALAAEEIHRNSTTLQTNKQRRRRWRSRRCS</sequence>
<dbReference type="GeneID" id="37271254"/>
<keyword evidence="6" id="KW-1185">Reference proteome</keyword>
<dbReference type="InterPro" id="IPR005225">
    <property type="entry name" value="Small_GTP-bd"/>
</dbReference>
<dbReference type="GO" id="GO:0003924">
    <property type="term" value="F:GTPase activity"/>
    <property type="evidence" value="ECO:0007669"/>
    <property type="project" value="InterPro"/>
</dbReference>
<evidence type="ECO:0000313" key="5">
    <source>
        <dbReference type="EMBL" id="PWN98667.1"/>
    </source>
</evidence>
<dbReference type="RefSeq" id="XP_025598946.1">
    <property type="nucleotide sequence ID" value="XM_025743710.1"/>
</dbReference>
<dbReference type="CDD" id="cd00154">
    <property type="entry name" value="Rab"/>
    <property type="match status" value="1"/>
</dbReference>
<dbReference type="SUPFAM" id="SSF52540">
    <property type="entry name" value="P-loop containing nucleoside triphosphate hydrolases"/>
    <property type="match status" value="1"/>
</dbReference>
<keyword evidence="4" id="KW-0449">Lipoprotein</keyword>
<dbReference type="InterPro" id="IPR050209">
    <property type="entry name" value="Rab_GTPases_membrane_traffic"/>
</dbReference>
<reference evidence="5 6" key="1">
    <citation type="journal article" date="2018" name="Mol. Biol. Evol.">
        <title>Broad Genomic Sampling Reveals a Smut Pathogenic Ancestry of the Fungal Clade Ustilaginomycotina.</title>
        <authorList>
            <person name="Kijpornyongpan T."/>
            <person name="Mondo S.J."/>
            <person name="Barry K."/>
            <person name="Sandor L."/>
            <person name="Lee J."/>
            <person name="Lipzen A."/>
            <person name="Pangilinan J."/>
            <person name="LaButti K."/>
            <person name="Hainaut M."/>
            <person name="Henrissat B."/>
            <person name="Grigoriev I.V."/>
            <person name="Spatafora J.W."/>
            <person name="Aime M.C."/>
        </authorList>
    </citation>
    <scope>NUCLEOTIDE SEQUENCE [LARGE SCALE GENOMIC DNA]</scope>
    <source>
        <strain evidence="5 6">MCA 4186</strain>
    </source>
</reference>
<evidence type="ECO:0000256" key="2">
    <source>
        <dbReference type="ARBA" id="ARBA00022741"/>
    </source>
</evidence>
<dbReference type="InterPro" id="IPR001806">
    <property type="entry name" value="Small_GTPase"/>
</dbReference>
<dbReference type="PROSITE" id="PS51419">
    <property type="entry name" value="RAB"/>
    <property type="match status" value="1"/>
</dbReference>
<dbReference type="SMART" id="SM00174">
    <property type="entry name" value="RHO"/>
    <property type="match status" value="1"/>
</dbReference>
<dbReference type="NCBIfam" id="TIGR00231">
    <property type="entry name" value="small_GTP"/>
    <property type="match status" value="1"/>
</dbReference>
<dbReference type="Gene3D" id="3.40.50.300">
    <property type="entry name" value="P-loop containing nucleotide triphosphate hydrolases"/>
    <property type="match status" value="1"/>
</dbReference>
<dbReference type="STRING" id="58919.A0A316ZA36"/>
<dbReference type="GO" id="GO:0005525">
    <property type="term" value="F:GTP binding"/>
    <property type="evidence" value="ECO:0007669"/>
    <property type="project" value="UniProtKB-KW"/>
</dbReference>
<gene>
    <name evidence="5" type="ORF">FA09DRAFT_333941</name>
</gene>
<evidence type="ECO:0000256" key="1">
    <source>
        <dbReference type="ARBA" id="ARBA00006270"/>
    </source>
</evidence>
<evidence type="ECO:0000256" key="4">
    <source>
        <dbReference type="ARBA" id="ARBA00023288"/>
    </source>
</evidence>
<organism evidence="5 6">
    <name type="scientific">Tilletiopsis washingtonensis</name>
    <dbReference type="NCBI Taxonomy" id="58919"/>
    <lineage>
        <taxon>Eukaryota</taxon>
        <taxon>Fungi</taxon>
        <taxon>Dikarya</taxon>
        <taxon>Basidiomycota</taxon>
        <taxon>Ustilaginomycotina</taxon>
        <taxon>Exobasidiomycetes</taxon>
        <taxon>Entylomatales</taxon>
        <taxon>Entylomatales incertae sedis</taxon>
        <taxon>Tilletiopsis</taxon>
    </lineage>
</organism>
<keyword evidence="3" id="KW-0342">GTP-binding</keyword>
<protein>
    <submittedName>
        <fullName evidence="5">GTP-binding protein rab-2</fullName>
    </submittedName>
</protein>
<dbReference type="PROSITE" id="PS51421">
    <property type="entry name" value="RAS"/>
    <property type="match status" value="1"/>
</dbReference>
<dbReference type="SMART" id="SM00175">
    <property type="entry name" value="RAB"/>
    <property type="match status" value="1"/>
</dbReference>
<evidence type="ECO:0000313" key="6">
    <source>
        <dbReference type="Proteomes" id="UP000245946"/>
    </source>
</evidence>
<dbReference type="FunFam" id="3.40.50.300:FF:001129">
    <property type="entry name" value="ras-related protein Rab-44 isoform X2"/>
    <property type="match status" value="1"/>
</dbReference>